<feature type="domain" description="Terpene synthase N-terminal" evidence="1">
    <location>
        <begin position="6"/>
        <end position="63"/>
    </location>
</feature>
<proteinExistence type="predicted"/>
<dbReference type="Pfam" id="PF01397">
    <property type="entry name" value="Terpene_synth"/>
    <property type="match status" value="1"/>
</dbReference>
<dbReference type="OrthoDB" id="785754at2759"/>
<dbReference type="SUPFAM" id="SSF48239">
    <property type="entry name" value="Terpenoid cyclases/Protein prenyltransferases"/>
    <property type="match status" value="1"/>
</dbReference>
<dbReference type="EMBL" id="CP097509">
    <property type="protein sequence ID" value="URE15919.1"/>
    <property type="molecule type" value="Genomic_DNA"/>
</dbReference>
<organism evidence="2 3">
    <name type="scientific">Musa troglodytarum</name>
    <name type="common">fe'i banana</name>
    <dbReference type="NCBI Taxonomy" id="320322"/>
    <lineage>
        <taxon>Eukaryota</taxon>
        <taxon>Viridiplantae</taxon>
        <taxon>Streptophyta</taxon>
        <taxon>Embryophyta</taxon>
        <taxon>Tracheophyta</taxon>
        <taxon>Spermatophyta</taxon>
        <taxon>Magnoliopsida</taxon>
        <taxon>Liliopsida</taxon>
        <taxon>Zingiberales</taxon>
        <taxon>Musaceae</taxon>
        <taxon>Musa</taxon>
    </lineage>
</organism>
<evidence type="ECO:0000313" key="3">
    <source>
        <dbReference type="Proteomes" id="UP001055439"/>
    </source>
</evidence>
<name>A0A9E7KGK5_9LILI</name>
<sequence>MLKCDAKIKERAEELRGQVKSMFNDTTDLLQTMELIDSIQLLGLDYHFQKEISKVLSRIHDAGIDDRNTTLLSGFSCSDNTDIICPQVICLIL</sequence>
<dbReference type="InterPro" id="IPR008930">
    <property type="entry name" value="Terpenoid_cyclase/PrenylTrfase"/>
</dbReference>
<protein>
    <recommendedName>
        <fullName evidence="1">Terpene synthase N-terminal domain-containing protein</fullName>
    </recommendedName>
</protein>
<evidence type="ECO:0000313" key="2">
    <source>
        <dbReference type="EMBL" id="URE15919.1"/>
    </source>
</evidence>
<dbReference type="InterPro" id="IPR001906">
    <property type="entry name" value="Terpene_synth_N"/>
</dbReference>
<reference evidence="2" key="1">
    <citation type="submission" date="2022-05" db="EMBL/GenBank/DDBJ databases">
        <title>The Musa troglodytarum L. genome provides insights into the mechanism of non-climacteric behaviour and enrichment of carotenoids.</title>
        <authorList>
            <person name="Wang J."/>
        </authorList>
    </citation>
    <scope>NUCLEOTIDE SEQUENCE</scope>
    <source>
        <tissue evidence="2">Leaf</tissue>
    </source>
</reference>
<dbReference type="GO" id="GO:0010333">
    <property type="term" value="F:terpene synthase activity"/>
    <property type="evidence" value="ECO:0007669"/>
    <property type="project" value="InterPro"/>
</dbReference>
<dbReference type="Gene3D" id="1.50.10.130">
    <property type="entry name" value="Terpene synthase, N-terminal domain"/>
    <property type="match status" value="1"/>
</dbReference>
<dbReference type="Proteomes" id="UP001055439">
    <property type="component" value="Chromosome 7"/>
</dbReference>
<evidence type="ECO:0000259" key="1">
    <source>
        <dbReference type="Pfam" id="PF01397"/>
    </source>
</evidence>
<gene>
    <name evidence="2" type="ORF">MUK42_12683</name>
</gene>
<dbReference type="AlphaFoldDB" id="A0A9E7KGK5"/>
<accession>A0A9E7KGK5</accession>
<dbReference type="InterPro" id="IPR036965">
    <property type="entry name" value="Terpene_synth_N_sf"/>
</dbReference>
<keyword evidence="3" id="KW-1185">Reference proteome</keyword>